<dbReference type="InterPro" id="IPR038157">
    <property type="entry name" value="FeoA_core_dom"/>
</dbReference>
<dbReference type="AlphaFoldDB" id="A0AA37UUF0"/>
<dbReference type="PROSITE" id="PS50944">
    <property type="entry name" value="HTH_DTXR"/>
    <property type="match status" value="1"/>
</dbReference>
<proteinExistence type="inferred from homology"/>
<dbReference type="GO" id="GO:0003700">
    <property type="term" value="F:DNA-binding transcription factor activity"/>
    <property type="evidence" value="ECO:0007669"/>
    <property type="project" value="InterPro"/>
</dbReference>
<sequence length="249" mass="26420">MTTPQPSPPSRLGDLSAVAQDYLKAVWNAQEWSSRPLSVKELAARLGLTAGTVSEGVRRLADAGLIDHARYGQIALTPQGRHAALAVVRRHRLVETLLVQTFGYSWDEVHDEAEVLEHAISDELERRIDAHLGHPSHDPHGDPIPSAEGDISIPAARHLSDLGTGECGVVTRVSDADPELLQRLAQVRLVPGEHVVVTDRDGASAVTFVAARAHDDGGEGEGDGGTAPSHAAPVPFGQPALAHVWVVPG</sequence>
<gene>
    <name evidence="14" type="ORF">GCM10025875_07390</name>
</gene>
<dbReference type="InterPro" id="IPR022689">
    <property type="entry name" value="Iron_dep_repressor"/>
</dbReference>
<dbReference type="SMART" id="SM00529">
    <property type="entry name" value="HTH_DTXR"/>
    <property type="match status" value="1"/>
</dbReference>
<evidence type="ECO:0000259" key="13">
    <source>
        <dbReference type="PROSITE" id="PS50944"/>
    </source>
</evidence>
<evidence type="ECO:0000313" key="15">
    <source>
        <dbReference type="Proteomes" id="UP001157161"/>
    </source>
</evidence>
<dbReference type="Pfam" id="PF01325">
    <property type="entry name" value="Fe_dep_repress"/>
    <property type="match status" value="1"/>
</dbReference>
<evidence type="ECO:0000256" key="4">
    <source>
        <dbReference type="ARBA" id="ARBA00022490"/>
    </source>
</evidence>
<feature type="domain" description="HTH dtxR-type" evidence="13">
    <location>
        <begin position="15"/>
        <end position="77"/>
    </location>
</feature>
<comment type="subcellular location">
    <subcellularLocation>
        <location evidence="1">Cytoplasm</location>
    </subcellularLocation>
</comment>
<dbReference type="InterPro" id="IPR022687">
    <property type="entry name" value="HTH_DTXR"/>
</dbReference>
<dbReference type="GO" id="GO:0045892">
    <property type="term" value="P:negative regulation of DNA-templated transcription"/>
    <property type="evidence" value="ECO:0007669"/>
    <property type="project" value="TreeGrafter"/>
</dbReference>
<reference evidence="14" key="1">
    <citation type="journal article" date="2014" name="Int. J. Syst. Evol. Microbiol.">
        <title>Complete genome sequence of Corynebacterium casei LMG S-19264T (=DSM 44701T), isolated from a smear-ripened cheese.</title>
        <authorList>
            <consortium name="US DOE Joint Genome Institute (JGI-PGF)"/>
            <person name="Walter F."/>
            <person name="Albersmeier A."/>
            <person name="Kalinowski J."/>
            <person name="Ruckert C."/>
        </authorList>
    </citation>
    <scope>NUCLEOTIDE SEQUENCE</scope>
    <source>
        <strain evidence="14">NBRC 112290</strain>
    </source>
</reference>
<keyword evidence="9" id="KW-0804">Transcription</keyword>
<dbReference type="EMBL" id="BSUM01000001">
    <property type="protein sequence ID" value="GMA30747.1"/>
    <property type="molecule type" value="Genomic_DNA"/>
</dbReference>
<evidence type="ECO:0000256" key="7">
    <source>
        <dbReference type="ARBA" id="ARBA00023125"/>
    </source>
</evidence>
<dbReference type="SMART" id="SM00899">
    <property type="entry name" value="FeoA"/>
    <property type="match status" value="1"/>
</dbReference>
<dbReference type="SUPFAM" id="SSF46785">
    <property type="entry name" value="Winged helix' DNA-binding domain"/>
    <property type="match status" value="1"/>
</dbReference>
<dbReference type="Gene3D" id="2.30.30.90">
    <property type="match status" value="1"/>
</dbReference>
<dbReference type="GO" id="GO:0003677">
    <property type="term" value="F:DNA binding"/>
    <property type="evidence" value="ECO:0007669"/>
    <property type="project" value="UniProtKB-KW"/>
</dbReference>
<comment type="subunit">
    <text evidence="3">Homodimer.</text>
</comment>
<dbReference type="SMART" id="SM00419">
    <property type="entry name" value="HTH_CRP"/>
    <property type="match status" value="1"/>
</dbReference>
<reference evidence="14" key="2">
    <citation type="submission" date="2023-02" db="EMBL/GenBank/DDBJ databases">
        <authorList>
            <person name="Sun Q."/>
            <person name="Mori K."/>
        </authorList>
    </citation>
    <scope>NUCLEOTIDE SEQUENCE</scope>
    <source>
        <strain evidence="14">NBRC 112290</strain>
    </source>
</reference>
<dbReference type="InterPro" id="IPR011991">
    <property type="entry name" value="ArsR-like_HTH"/>
</dbReference>
<dbReference type="FunFam" id="1.10.60.10:FF:000004">
    <property type="entry name" value="DtxR family transcriptional regulator"/>
    <property type="match status" value="1"/>
</dbReference>
<feature type="region of interest" description="Disordered" evidence="12">
    <location>
        <begin position="215"/>
        <end position="235"/>
    </location>
</feature>
<keyword evidence="5" id="KW-0678">Repressor</keyword>
<dbReference type="InterPro" id="IPR036388">
    <property type="entry name" value="WH-like_DNA-bd_sf"/>
</dbReference>
<evidence type="ECO:0000256" key="1">
    <source>
        <dbReference type="ARBA" id="ARBA00004496"/>
    </source>
</evidence>
<keyword evidence="4" id="KW-0963">Cytoplasm</keyword>
<dbReference type="InterPro" id="IPR001367">
    <property type="entry name" value="Fe_dep_repressor"/>
</dbReference>
<dbReference type="Proteomes" id="UP001157161">
    <property type="component" value="Unassembled WGS sequence"/>
</dbReference>
<dbReference type="PANTHER" id="PTHR33238:SF11">
    <property type="entry name" value="TRANSCRIPTIONAL REGULATOR MNTR"/>
    <property type="match status" value="1"/>
</dbReference>
<keyword evidence="15" id="KW-1185">Reference proteome</keyword>
<evidence type="ECO:0000256" key="12">
    <source>
        <dbReference type="SAM" id="MobiDB-lite"/>
    </source>
</evidence>
<dbReference type="RefSeq" id="WP_284249492.1">
    <property type="nucleotide sequence ID" value="NZ_BSUM01000001.1"/>
</dbReference>
<keyword evidence="6" id="KW-0805">Transcription regulation</keyword>
<name>A0AA37UUF0_9MICO</name>
<evidence type="ECO:0000256" key="5">
    <source>
        <dbReference type="ARBA" id="ARBA00022491"/>
    </source>
</evidence>
<dbReference type="GO" id="GO:0005737">
    <property type="term" value="C:cytoplasm"/>
    <property type="evidence" value="ECO:0007669"/>
    <property type="project" value="UniProtKB-SubCell"/>
</dbReference>
<dbReference type="Pfam" id="PF02742">
    <property type="entry name" value="Fe_dep_repr_C"/>
    <property type="match status" value="1"/>
</dbReference>
<evidence type="ECO:0000256" key="2">
    <source>
        <dbReference type="ARBA" id="ARBA00007871"/>
    </source>
</evidence>
<dbReference type="Gene3D" id="1.10.10.10">
    <property type="entry name" value="Winged helix-like DNA-binding domain superfamily/Winged helix DNA-binding domain"/>
    <property type="match status" value="1"/>
</dbReference>
<dbReference type="InterPro" id="IPR012318">
    <property type="entry name" value="HTH_CRP"/>
</dbReference>
<dbReference type="SUPFAM" id="SSF47979">
    <property type="entry name" value="Iron-dependent repressor protein, dimerization domain"/>
    <property type="match status" value="1"/>
</dbReference>
<keyword evidence="10" id="KW-0464">Manganese</keyword>
<organism evidence="14 15">
    <name type="scientific">Litorihabitans aurantiacus</name>
    <dbReference type="NCBI Taxonomy" id="1930061"/>
    <lineage>
        <taxon>Bacteria</taxon>
        <taxon>Bacillati</taxon>
        <taxon>Actinomycetota</taxon>
        <taxon>Actinomycetes</taxon>
        <taxon>Micrococcales</taxon>
        <taxon>Beutenbergiaceae</taxon>
        <taxon>Litorihabitans</taxon>
    </lineage>
</organism>
<keyword evidence="7" id="KW-0238">DNA-binding</keyword>
<dbReference type="Gene3D" id="1.10.60.10">
    <property type="entry name" value="Iron dependent repressor, metal binding and dimerisation domain"/>
    <property type="match status" value="1"/>
</dbReference>
<comment type="caution">
    <text evidence="14">The sequence shown here is derived from an EMBL/GenBank/DDBJ whole genome shotgun (WGS) entry which is preliminary data.</text>
</comment>
<dbReference type="PANTHER" id="PTHR33238">
    <property type="entry name" value="IRON (METAL) DEPENDENT REPRESSOR, DTXR FAMILY"/>
    <property type="match status" value="1"/>
</dbReference>
<comment type="similarity">
    <text evidence="2">Belongs to the DtxR/MntR family.</text>
</comment>
<evidence type="ECO:0000256" key="3">
    <source>
        <dbReference type="ARBA" id="ARBA00011738"/>
    </source>
</evidence>
<keyword evidence="8" id="KW-0010">Activator</keyword>
<dbReference type="InterPro" id="IPR007167">
    <property type="entry name" value="Fe-transptr_FeoA-like"/>
</dbReference>
<dbReference type="GO" id="GO:0046914">
    <property type="term" value="F:transition metal ion binding"/>
    <property type="evidence" value="ECO:0007669"/>
    <property type="project" value="InterPro"/>
</dbReference>
<dbReference type="GO" id="GO:0046983">
    <property type="term" value="F:protein dimerization activity"/>
    <property type="evidence" value="ECO:0007669"/>
    <property type="project" value="InterPro"/>
</dbReference>
<protein>
    <recommendedName>
        <fullName evidence="11">Manganese transport regulator</fullName>
    </recommendedName>
</protein>
<evidence type="ECO:0000256" key="11">
    <source>
        <dbReference type="ARBA" id="ARBA00032593"/>
    </source>
</evidence>
<evidence type="ECO:0000256" key="9">
    <source>
        <dbReference type="ARBA" id="ARBA00023163"/>
    </source>
</evidence>
<evidence type="ECO:0000256" key="10">
    <source>
        <dbReference type="ARBA" id="ARBA00023211"/>
    </source>
</evidence>
<evidence type="ECO:0000313" key="14">
    <source>
        <dbReference type="EMBL" id="GMA30747.1"/>
    </source>
</evidence>
<dbReference type="InterPro" id="IPR036390">
    <property type="entry name" value="WH_DNA-bd_sf"/>
</dbReference>
<evidence type="ECO:0000256" key="8">
    <source>
        <dbReference type="ARBA" id="ARBA00023159"/>
    </source>
</evidence>
<dbReference type="Pfam" id="PF04023">
    <property type="entry name" value="FeoA"/>
    <property type="match status" value="1"/>
</dbReference>
<dbReference type="InterPro" id="IPR050536">
    <property type="entry name" value="DtxR_MntR_Metal-Reg"/>
</dbReference>
<accession>A0AA37UUF0</accession>
<dbReference type="CDD" id="cd00090">
    <property type="entry name" value="HTH_ARSR"/>
    <property type="match status" value="1"/>
</dbReference>
<dbReference type="InterPro" id="IPR036421">
    <property type="entry name" value="Fe_dep_repressor_sf"/>
</dbReference>
<evidence type="ECO:0000256" key="6">
    <source>
        <dbReference type="ARBA" id="ARBA00023015"/>
    </source>
</evidence>